<evidence type="ECO:0008006" key="5">
    <source>
        <dbReference type="Google" id="ProtNLM"/>
    </source>
</evidence>
<evidence type="ECO:0000256" key="1">
    <source>
        <dbReference type="SAM" id="Coils"/>
    </source>
</evidence>
<feature type="coiled-coil region" evidence="1">
    <location>
        <begin position="1343"/>
        <end position="1378"/>
    </location>
</feature>
<protein>
    <recommendedName>
        <fullName evidence="5">ZZ-type domain-containing protein</fullName>
    </recommendedName>
</protein>
<gene>
    <name evidence="3" type="ORF">D9758_001516</name>
</gene>
<feature type="compositionally biased region" description="Low complexity" evidence="2">
    <location>
        <begin position="1"/>
        <end position="11"/>
    </location>
</feature>
<reference evidence="3 4" key="1">
    <citation type="journal article" date="2020" name="ISME J.">
        <title>Uncovering the hidden diversity of litter-decomposition mechanisms in mushroom-forming fungi.</title>
        <authorList>
            <person name="Floudas D."/>
            <person name="Bentzer J."/>
            <person name="Ahren D."/>
            <person name="Johansson T."/>
            <person name="Persson P."/>
            <person name="Tunlid A."/>
        </authorList>
    </citation>
    <scope>NUCLEOTIDE SEQUENCE [LARGE SCALE GENOMIC DNA]</scope>
    <source>
        <strain evidence="3 4">CBS 291.85</strain>
    </source>
</reference>
<evidence type="ECO:0000256" key="2">
    <source>
        <dbReference type="SAM" id="MobiDB-lite"/>
    </source>
</evidence>
<accession>A0A8H5GXL5</accession>
<feature type="compositionally biased region" description="Basic and acidic residues" evidence="2">
    <location>
        <begin position="24"/>
        <end position="33"/>
    </location>
</feature>
<feature type="region of interest" description="Disordered" evidence="2">
    <location>
        <begin position="1"/>
        <end position="34"/>
    </location>
</feature>
<feature type="compositionally biased region" description="Pro residues" evidence="2">
    <location>
        <begin position="12"/>
        <end position="22"/>
    </location>
</feature>
<sequence>MFSIWSSGSTPTPTPIPSPPPVYEKAEKPKTRGNDTYSVNIAPIDLAYKITSKNFQIHAQKKLEQSRTGPASKTYDFVNSWYNDNFSALHVAATTMQPLNNSEVDPKLVGDAIKEFNGTSKVVFDGLDALCLLHPFIKVTVDAYKNVLTLVPEKKDNRRVAWLKIQMRETIAVLFQLRHIRDPDEKLVDGFSIQDRLSGLVEQIAMDIEEMGSVCEAYLKKGFIAKILHHQFWDERLSNYADVFNENRRLLRLVFDNHSYMASTDAAKPNLPLTKEYYSALAIFTKLSTPKEDKTRKFITEKRGARVCIEDDQLLAELIRLSGEGFAGVTLEHTGDSSKDLAVARRKLLKELEEDLDMELSRNLIIFRRKLEMLDGDFGTLFLEEDYVSHPLSTRSYDRVIDKDLRAVWKSLNWKGSVKARHFIIAVHDYLVDKFMADSFSSQRHLEPSGSRVVRRQDDRWTLSYINIAYAQTILEAIDDDALGVVTVKGVNTLFLARPGGWTLSQWIAYWAAGWHLGIDNYRRKIYQLIQEMMIASKKIHPSNRRYVHEYLAHDTFNRIEQLLRSTKPASHDIRGDINLMKLTEAFIDFEEQRLDERLQGVAYEIDAVSTVSLLTGTGKIEKHIYPILYLLLKRDLGILQLARKNILDPDELWDRNLALWTLFSAFDERIKELSDVFRNRRKRRTIEEQLQVHACGMMHLSFAAPERDPVHNTLRTWTNELDDDEYDDFDVASPLSVDFVDSPSDYGSDVDSPNPEKKLSVDILKYRNRNELESTVYNFDCETFSENHDSSVDGLEGAWAGHLWNDDGEEVVSAQGLVQLYLDAPDKEGNIKGNAMTYSGDITVTGTIDKENNVTLTLEYEDGFSTYCSGTYDPASDTITGSHEIDEVYYSDGFVRPTSLQLTPKTASTETLHSARPSAKHKHEDIDPNVSAWYYSTEPDDDVSPSGEEEDVVDPEVVEVDDKDGGRKPTLKVRVSTDLKKYTYSAGDEEDGEDGQTATEVVEVVKTHIKMGSSSSQHVATPSTLHKTTRTFVFTRSPAVAWRFRYSDAQYTDNPARARWKFACAAVLDGVQRRQFSWTWLAKRFQERKRFLELGIRKYLDRGGYSPRDPLLAFEIKELQLLKQNLYPTDAHFYHSLIPFIIDTQYTSHLGRLCSSCNRQILQEHLLCIRCISDDLLNTTDLCQLCIDKTTIHDGHAHHPSHSLVKLRRPLLDADLAWIIPKAREVSDRVRELFRTKGEFIRELAINQKRIGGPVTSSRKFKASTTCGSCGIVAMVPCWVCLNCDPDTFICSDCESRNLSSSPDSPCPSHKSSHILLSIHDTSPETVAASDVSHDSHDSEQYMVLKKRIACLESRLNDESDERFKELESRLMSLEKSFDKRIEDMEGVLKQNLTSTAGGQVKEESSSKRVGPRMGPRQPSLKPRSGTTS</sequence>
<dbReference type="EMBL" id="JAACJM010000004">
    <property type="protein sequence ID" value="KAF5372882.1"/>
    <property type="molecule type" value="Genomic_DNA"/>
</dbReference>
<keyword evidence="4" id="KW-1185">Reference proteome</keyword>
<dbReference type="OrthoDB" id="2122982at2759"/>
<organism evidence="3 4">
    <name type="scientific">Tetrapyrgos nigripes</name>
    <dbReference type="NCBI Taxonomy" id="182062"/>
    <lineage>
        <taxon>Eukaryota</taxon>
        <taxon>Fungi</taxon>
        <taxon>Dikarya</taxon>
        <taxon>Basidiomycota</taxon>
        <taxon>Agaricomycotina</taxon>
        <taxon>Agaricomycetes</taxon>
        <taxon>Agaricomycetidae</taxon>
        <taxon>Agaricales</taxon>
        <taxon>Marasmiineae</taxon>
        <taxon>Marasmiaceae</taxon>
        <taxon>Tetrapyrgos</taxon>
    </lineage>
</organism>
<feature type="region of interest" description="Disordered" evidence="2">
    <location>
        <begin position="1392"/>
        <end position="1430"/>
    </location>
</feature>
<evidence type="ECO:0000313" key="3">
    <source>
        <dbReference type="EMBL" id="KAF5372882.1"/>
    </source>
</evidence>
<name>A0A8H5GXL5_9AGAR</name>
<comment type="caution">
    <text evidence="3">The sequence shown here is derived from an EMBL/GenBank/DDBJ whole genome shotgun (WGS) entry which is preliminary data.</text>
</comment>
<dbReference type="Proteomes" id="UP000559256">
    <property type="component" value="Unassembled WGS sequence"/>
</dbReference>
<evidence type="ECO:0000313" key="4">
    <source>
        <dbReference type="Proteomes" id="UP000559256"/>
    </source>
</evidence>
<proteinExistence type="predicted"/>
<dbReference type="SUPFAM" id="SSF57850">
    <property type="entry name" value="RING/U-box"/>
    <property type="match status" value="1"/>
</dbReference>
<feature type="region of interest" description="Disordered" evidence="2">
    <location>
        <begin position="906"/>
        <end position="928"/>
    </location>
</feature>
<keyword evidence="1" id="KW-0175">Coiled coil</keyword>